<dbReference type="InterPro" id="IPR036249">
    <property type="entry name" value="Thioredoxin-like_sf"/>
</dbReference>
<dbReference type="eggNOG" id="COG0625">
    <property type="taxonomic scope" value="Bacteria"/>
</dbReference>
<feature type="domain" description="GST N-terminal" evidence="2">
    <location>
        <begin position="9"/>
        <end position="90"/>
    </location>
</feature>
<dbReference type="PROSITE" id="PS50404">
    <property type="entry name" value="GST_NTER"/>
    <property type="match status" value="1"/>
</dbReference>
<dbReference type="PhylomeDB" id="A7IIY5"/>
<dbReference type="InterPro" id="IPR040079">
    <property type="entry name" value="Glutathione_S-Trfase"/>
</dbReference>
<dbReference type="PROSITE" id="PS50405">
    <property type="entry name" value="GST_CTER"/>
    <property type="match status" value="1"/>
</dbReference>
<evidence type="ECO:0000259" key="3">
    <source>
        <dbReference type="PROSITE" id="PS50405"/>
    </source>
</evidence>
<reference evidence="4 5" key="1">
    <citation type="submission" date="2007-07" db="EMBL/GenBank/DDBJ databases">
        <title>Complete sequence of chromosome of Xanthobacter autotrophicus Py2.</title>
        <authorList>
            <consortium name="US DOE Joint Genome Institute"/>
            <person name="Copeland A."/>
            <person name="Lucas S."/>
            <person name="Lapidus A."/>
            <person name="Barry K."/>
            <person name="Glavina del Rio T."/>
            <person name="Hammon N."/>
            <person name="Israni S."/>
            <person name="Dalin E."/>
            <person name="Tice H."/>
            <person name="Pitluck S."/>
            <person name="Sims D."/>
            <person name="Brettin T."/>
            <person name="Bruce D."/>
            <person name="Detter J.C."/>
            <person name="Han C."/>
            <person name="Tapia R."/>
            <person name="Brainard J."/>
            <person name="Schmutz J."/>
            <person name="Larimer F."/>
            <person name="Land M."/>
            <person name="Hauser L."/>
            <person name="Kyrpides N."/>
            <person name="Kim E."/>
            <person name="Ensigns S.A."/>
            <person name="Richardson P."/>
        </authorList>
    </citation>
    <scope>NUCLEOTIDE SEQUENCE [LARGE SCALE GENOMIC DNA]</scope>
    <source>
        <strain evidence="5">ATCC BAA-1158 / Py2</strain>
    </source>
</reference>
<evidence type="ECO:0000259" key="2">
    <source>
        <dbReference type="PROSITE" id="PS50404"/>
    </source>
</evidence>
<dbReference type="InterPro" id="IPR036282">
    <property type="entry name" value="Glutathione-S-Trfase_C_sf"/>
</dbReference>
<name>A7IIY5_XANP2</name>
<keyword evidence="5" id="KW-1185">Reference proteome</keyword>
<dbReference type="GO" id="GO:0016740">
    <property type="term" value="F:transferase activity"/>
    <property type="evidence" value="ECO:0007669"/>
    <property type="project" value="UniProtKB-KW"/>
</dbReference>
<protein>
    <submittedName>
        <fullName evidence="4">Glutathione S-transferase domain</fullName>
    </submittedName>
</protein>
<dbReference type="EMBL" id="CP000781">
    <property type="protein sequence ID" value="ABS67978.1"/>
    <property type="molecule type" value="Genomic_DNA"/>
</dbReference>
<proteinExistence type="inferred from homology"/>
<feature type="domain" description="GST C-terminal" evidence="3">
    <location>
        <begin position="92"/>
        <end position="216"/>
    </location>
</feature>
<dbReference type="SFLD" id="SFLDG01151">
    <property type="entry name" value="Main.2:_Nu-like"/>
    <property type="match status" value="1"/>
</dbReference>
<keyword evidence="4" id="KW-0808">Transferase</keyword>
<dbReference type="SFLD" id="SFLDS00019">
    <property type="entry name" value="Glutathione_Transferase_(cytos"/>
    <property type="match status" value="1"/>
</dbReference>
<sequence length="216" mass="24655">MPWISGRGRVLTLYSTQASGNSYKVRLILAKLGRPFRLEEVDIFAGEHRTPEFLARNPEGRVPLLGIDRCFLAESNAILFYLADGTPFLPADPFDRAETLRWMFFEQHSHEPGIAAARFWLKQVRGGRDLRTHDVDRWMEEGYAALKVMERHLAGRRYFVGEALTIADMALYAHTHVAEEGDFSLRGFPAVRAWLERVAAEPGHVDMEWRPSVAET</sequence>
<dbReference type="Gene3D" id="3.40.30.10">
    <property type="entry name" value="Glutaredoxin"/>
    <property type="match status" value="1"/>
</dbReference>
<dbReference type="SUPFAM" id="SSF47616">
    <property type="entry name" value="GST C-terminal domain-like"/>
    <property type="match status" value="1"/>
</dbReference>
<dbReference type="CDD" id="cd03056">
    <property type="entry name" value="GST_N_4"/>
    <property type="match status" value="1"/>
</dbReference>
<gene>
    <name evidence="4" type="ordered locus">Xaut_2738</name>
</gene>
<dbReference type="PANTHER" id="PTHR44051">
    <property type="entry name" value="GLUTATHIONE S-TRANSFERASE-RELATED"/>
    <property type="match status" value="1"/>
</dbReference>
<dbReference type="SFLD" id="SFLDG00358">
    <property type="entry name" value="Main_(cytGST)"/>
    <property type="match status" value="1"/>
</dbReference>
<evidence type="ECO:0000313" key="5">
    <source>
        <dbReference type="Proteomes" id="UP000002417"/>
    </source>
</evidence>
<dbReference type="STRING" id="78245.Xaut_2738"/>
<dbReference type="Pfam" id="PF00043">
    <property type="entry name" value="GST_C"/>
    <property type="match status" value="1"/>
</dbReference>
<evidence type="ECO:0000256" key="1">
    <source>
        <dbReference type="RuleBase" id="RU003494"/>
    </source>
</evidence>
<dbReference type="AlphaFoldDB" id="A7IIY5"/>
<evidence type="ECO:0000313" key="4">
    <source>
        <dbReference type="EMBL" id="ABS67978.1"/>
    </source>
</evidence>
<dbReference type="InterPro" id="IPR010987">
    <property type="entry name" value="Glutathione-S-Trfase_C-like"/>
</dbReference>
<dbReference type="InterPro" id="IPR004046">
    <property type="entry name" value="GST_C"/>
</dbReference>
<comment type="similarity">
    <text evidence="1">Belongs to the GST superfamily.</text>
</comment>
<dbReference type="Proteomes" id="UP000002417">
    <property type="component" value="Chromosome"/>
</dbReference>
<dbReference type="PANTHER" id="PTHR44051:SF2">
    <property type="entry name" value="HYPOTHETICAL GLUTATHIONE S-TRANSFERASE LIKE PROTEIN"/>
    <property type="match status" value="1"/>
</dbReference>
<organism evidence="4 5">
    <name type="scientific">Xanthobacter autotrophicus (strain ATCC BAA-1158 / Py2)</name>
    <dbReference type="NCBI Taxonomy" id="78245"/>
    <lineage>
        <taxon>Bacteria</taxon>
        <taxon>Pseudomonadati</taxon>
        <taxon>Pseudomonadota</taxon>
        <taxon>Alphaproteobacteria</taxon>
        <taxon>Hyphomicrobiales</taxon>
        <taxon>Xanthobacteraceae</taxon>
        <taxon>Xanthobacter</taxon>
    </lineage>
</organism>
<dbReference type="KEGG" id="xau:Xaut_2738"/>
<dbReference type="HOGENOM" id="CLU_011226_6_0_5"/>
<dbReference type="SUPFAM" id="SSF52833">
    <property type="entry name" value="Thioredoxin-like"/>
    <property type="match status" value="1"/>
</dbReference>
<dbReference type="Gene3D" id="1.20.1050.10">
    <property type="match status" value="1"/>
</dbReference>
<dbReference type="InterPro" id="IPR004045">
    <property type="entry name" value="Glutathione_S-Trfase_N"/>
</dbReference>
<dbReference type="Pfam" id="PF02798">
    <property type="entry name" value="GST_N"/>
    <property type="match status" value="1"/>
</dbReference>
<accession>A7IIY5</accession>